<name>A0A3E0LZ91_9CHRO</name>
<protein>
    <submittedName>
        <fullName evidence="3">LuxR family transcriptional regulator</fullName>
    </submittedName>
</protein>
<dbReference type="InterPro" id="IPR039420">
    <property type="entry name" value="WalR-like"/>
</dbReference>
<evidence type="ECO:0000256" key="1">
    <source>
        <dbReference type="ARBA" id="ARBA00023125"/>
    </source>
</evidence>
<dbReference type="CDD" id="cd06170">
    <property type="entry name" value="LuxR_C_like"/>
    <property type="match status" value="1"/>
</dbReference>
<dbReference type="GO" id="GO:0003677">
    <property type="term" value="F:DNA binding"/>
    <property type="evidence" value="ECO:0007669"/>
    <property type="project" value="UniProtKB-KW"/>
</dbReference>
<reference evidence="3 4" key="1">
    <citation type="submission" date="2017-10" db="EMBL/GenBank/DDBJ databases">
        <title>A large-scale comparative metagenomic study reveals the eutrophication-driven functional interactions in six Microcystis-epibionts communities.</title>
        <authorList>
            <person name="Li Q."/>
            <person name="Lin F."/>
        </authorList>
    </citation>
    <scope>NUCLEOTIDE SEQUENCE [LARGE SCALE GENOMIC DNA]</scope>
    <source>
        <strain evidence="3">TW10</strain>
    </source>
</reference>
<dbReference type="GO" id="GO:0006355">
    <property type="term" value="P:regulation of DNA-templated transcription"/>
    <property type="evidence" value="ECO:0007669"/>
    <property type="project" value="InterPro"/>
</dbReference>
<dbReference type="Proteomes" id="UP000257002">
    <property type="component" value="Unassembled WGS sequence"/>
</dbReference>
<accession>A0A3E0LZ91</accession>
<dbReference type="InterPro" id="IPR000792">
    <property type="entry name" value="Tscrpt_reg_LuxR_C"/>
</dbReference>
<dbReference type="PROSITE" id="PS50043">
    <property type="entry name" value="HTH_LUXR_2"/>
    <property type="match status" value="1"/>
</dbReference>
<evidence type="ECO:0000259" key="2">
    <source>
        <dbReference type="PROSITE" id="PS50043"/>
    </source>
</evidence>
<proteinExistence type="predicted"/>
<sequence>MSTSSFSQHSQCEHCILKLLHSHFMDEQNGLESSQINQLLTLFRGVLNSRGLIILSKDGNVEFITQQAEQLLVSFFPTTISQANLLPHHLTKWFQFQISQPLESDDSCIYQTLKIEQGKQVLKIHLIPIPKSMGDNYYLLLEKKEKTMFSVPDLELLGLTHCEAKILFWVSRDKTNIEITKLAGISEGTVRKHLEHIYKKLGVHSRVGAVIIALEKLGILVE</sequence>
<dbReference type="InterPro" id="IPR016032">
    <property type="entry name" value="Sig_transdc_resp-reg_C-effctor"/>
</dbReference>
<dbReference type="SMART" id="SM00421">
    <property type="entry name" value="HTH_LUXR"/>
    <property type="match status" value="1"/>
</dbReference>
<evidence type="ECO:0000313" key="4">
    <source>
        <dbReference type="Proteomes" id="UP000257002"/>
    </source>
</evidence>
<keyword evidence="1" id="KW-0238">DNA-binding</keyword>
<dbReference type="InterPro" id="IPR036388">
    <property type="entry name" value="WH-like_DNA-bd_sf"/>
</dbReference>
<feature type="domain" description="HTH luxR-type" evidence="2">
    <location>
        <begin position="152"/>
        <end position="217"/>
    </location>
</feature>
<dbReference type="EMBL" id="QQWD01000010">
    <property type="protein sequence ID" value="REJ52442.1"/>
    <property type="molecule type" value="Genomic_DNA"/>
</dbReference>
<dbReference type="SUPFAM" id="SSF46894">
    <property type="entry name" value="C-terminal effector domain of the bipartite response regulators"/>
    <property type="match status" value="1"/>
</dbReference>
<dbReference type="Pfam" id="PF00196">
    <property type="entry name" value="GerE"/>
    <property type="match status" value="1"/>
</dbReference>
<dbReference type="Gene3D" id="1.10.10.10">
    <property type="entry name" value="Winged helix-like DNA-binding domain superfamily/Winged helix DNA-binding domain"/>
    <property type="match status" value="1"/>
</dbReference>
<comment type="caution">
    <text evidence="3">The sequence shown here is derived from an EMBL/GenBank/DDBJ whole genome shotgun (WGS) entry which is preliminary data.</text>
</comment>
<organism evidence="3 4">
    <name type="scientific">Microcystis wesenbergii TW10</name>
    <dbReference type="NCBI Taxonomy" id="2060474"/>
    <lineage>
        <taxon>Bacteria</taxon>
        <taxon>Bacillati</taxon>
        <taxon>Cyanobacteriota</taxon>
        <taxon>Cyanophyceae</taxon>
        <taxon>Oscillatoriophycideae</taxon>
        <taxon>Chroococcales</taxon>
        <taxon>Microcystaceae</taxon>
        <taxon>Microcystis</taxon>
    </lineage>
</organism>
<dbReference type="AlphaFoldDB" id="A0A3E0LZ91"/>
<gene>
    <name evidence="3" type="ORF">DWQ51_10740</name>
</gene>
<evidence type="ECO:0000313" key="3">
    <source>
        <dbReference type="EMBL" id="REJ52442.1"/>
    </source>
</evidence>
<dbReference type="PANTHER" id="PTHR43214">
    <property type="entry name" value="TWO-COMPONENT RESPONSE REGULATOR"/>
    <property type="match status" value="1"/>
</dbReference>